<accession>A0A834Y093</accession>
<comment type="caution">
    <text evidence="2">The sequence shown here is derived from an EMBL/GenBank/DDBJ whole genome shotgun (WGS) entry which is preliminary data.</text>
</comment>
<evidence type="ECO:0000313" key="2">
    <source>
        <dbReference type="EMBL" id="KAF7996176.1"/>
    </source>
</evidence>
<feature type="region of interest" description="Disordered" evidence="1">
    <location>
        <begin position="61"/>
        <end position="85"/>
    </location>
</feature>
<sequence>MWALILWLNSKESDVIPKGLIKKSSSGQFKAKWGDQYFHIRILMESDDKDWLQSIDVDTDGKLSQPKKKKKKKSDPSVLNKKKIQHDVDKNIVNKKDIFDQRISNSESNQINESSKQLNVPQIVREAIGMTEPTDERTTRNINFLDATVKILSKTSLDNSNAKEPVAGPSGCSSSFKNSFVHDEQSVTSVAQPNCLKSALLSTMTDNVSSQFLPKDESLSSGSCSPQSEVELVPGSGVMIDSWWLKVITSRYKKKPDYMAKQLMKKIIGTDRLLNMTVFGGKGREAIPKDVFNAVKSKI</sequence>
<evidence type="ECO:0000256" key="1">
    <source>
        <dbReference type="SAM" id="MobiDB-lite"/>
    </source>
</evidence>
<evidence type="ECO:0000313" key="3">
    <source>
        <dbReference type="Proteomes" id="UP000639338"/>
    </source>
</evidence>
<dbReference type="Proteomes" id="UP000639338">
    <property type="component" value="Unassembled WGS sequence"/>
</dbReference>
<gene>
    <name evidence="2" type="ORF">HCN44_001316</name>
</gene>
<reference evidence="2 3" key="1">
    <citation type="submission" date="2020-08" db="EMBL/GenBank/DDBJ databases">
        <title>Aphidius gifuensis genome sequencing and assembly.</title>
        <authorList>
            <person name="Du Z."/>
        </authorList>
    </citation>
    <scope>NUCLEOTIDE SEQUENCE [LARGE SCALE GENOMIC DNA]</scope>
    <source>
        <strain evidence="2">YNYX2018</strain>
        <tissue evidence="2">Adults</tissue>
    </source>
</reference>
<keyword evidence="3" id="KW-1185">Reference proteome</keyword>
<dbReference type="AlphaFoldDB" id="A0A834Y093"/>
<name>A0A834Y093_APHGI</name>
<dbReference type="EMBL" id="JACMRX010000001">
    <property type="protein sequence ID" value="KAF7996176.1"/>
    <property type="molecule type" value="Genomic_DNA"/>
</dbReference>
<proteinExistence type="predicted"/>
<organism evidence="2 3">
    <name type="scientific">Aphidius gifuensis</name>
    <name type="common">Parasitoid wasp</name>
    <dbReference type="NCBI Taxonomy" id="684658"/>
    <lineage>
        <taxon>Eukaryota</taxon>
        <taxon>Metazoa</taxon>
        <taxon>Ecdysozoa</taxon>
        <taxon>Arthropoda</taxon>
        <taxon>Hexapoda</taxon>
        <taxon>Insecta</taxon>
        <taxon>Pterygota</taxon>
        <taxon>Neoptera</taxon>
        <taxon>Endopterygota</taxon>
        <taxon>Hymenoptera</taxon>
        <taxon>Apocrita</taxon>
        <taxon>Ichneumonoidea</taxon>
        <taxon>Braconidae</taxon>
        <taxon>Aphidiinae</taxon>
        <taxon>Aphidius</taxon>
    </lineage>
</organism>
<protein>
    <submittedName>
        <fullName evidence="2">Uncharacterized protein</fullName>
    </submittedName>
</protein>